<evidence type="ECO:0000313" key="2">
    <source>
        <dbReference type="EMBL" id="CAF4438056.1"/>
    </source>
</evidence>
<gene>
    <name evidence="2" type="ORF">TMI583_LOCUS45241</name>
</gene>
<evidence type="ECO:0000256" key="1">
    <source>
        <dbReference type="SAM" id="SignalP"/>
    </source>
</evidence>
<feature type="chain" id="PRO_5035731261" evidence="1">
    <location>
        <begin position="21"/>
        <end position="310"/>
    </location>
</feature>
<keyword evidence="1" id="KW-0732">Signal</keyword>
<comment type="caution">
    <text evidence="2">The sequence shown here is derived from an EMBL/GenBank/DDBJ whole genome shotgun (WGS) entry which is preliminary data.</text>
</comment>
<name>A0A8S2W8U4_9BILA</name>
<protein>
    <submittedName>
        <fullName evidence="2">Uncharacterized protein</fullName>
    </submittedName>
</protein>
<evidence type="ECO:0000313" key="3">
    <source>
        <dbReference type="Proteomes" id="UP000682733"/>
    </source>
</evidence>
<dbReference type="AlphaFoldDB" id="A0A8S2W8U4"/>
<accession>A0A8S2W8U4</accession>
<organism evidence="2 3">
    <name type="scientific">Didymodactylos carnosus</name>
    <dbReference type="NCBI Taxonomy" id="1234261"/>
    <lineage>
        <taxon>Eukaryota</taxon>
        <taxon>Metazoa</taxon>
        <taxon>Spiralia</taxon>
        <taxon>Gnathifera</taxon>
        <taxon>Rotifera</taxon>
        <taxon>Eurotatoria</taxon>
        <taxon>Bdelloidea</taxon>
        <taxon>Philodinida</taxon>
        <taxon>Philodinidae</taxon>
        <taxon>Didymodactylos</taxon>
    </lineage>
</organism>
<sequence length="310" mass="34847">MLLPLTILIIFVQLFCQCNSDPIHSLKQNNKFGHLTKLISVKTNSSTGTKAVRAIQCRLSCIVQLKFDSSFNTVPSTCGDLVTSDACVVRVIISYTRRIFQIYFETTGDEVLDDPAVNLLVDQLLEFRYGNKRMQQEILFACRGDTKCDLDYVNNLFDQFGKTNQQLLYDELGSLLFNNGASNVQQCYTDNNIANCAGSACGLYNYKEINSIDRFCDTESSPDVGIDIERYKTYPPTNYNVYDGYIYICNRNLCNSPDMERQVEGVIGNYDSFVSVVNPSTPAPSSAITINNNSHRLYLYIILSISALLV</sequence>
<proteinExistence type="predicted"/>
<feature type="signal peptide" evidence="1">
    <location>
        <begin position="1"/>
        <end position="20"/>
    </location>
</feature>
<dbReference type="EMBL" id="CAJOBA010080236">
    <property type="protein sequence ID" value="CAF4438056.1"/>
    <property type="molecule type" value="Genomic_DNA"/>
</dbReference>
<reference evidence="2" key="1">
    <citation type="submission" date="2021-02" db="EMBL/GenBank/DDBJ databases">
        <authorList>
            <person name="Nowell W R."/>
        </authorList>
    </citation>
    <scope>NUCLEOTIDE SEQUENCE</scope>
</reference>
<dbReference type="Proteomes" id="UP000682733">
    <property type="component" value="Unassembled WGS sequence"/>
</dbReference>